<dbReference type="GO" id="GO:0016020">
    <property type="term" value="C:membrane"/>
    <property type="evidence" value="ECO:0007669"/>
    <property type="project" value="InterPro"/>
</dbReference>
<dbReference type="EC" id="1.1.2.-" evidence="4"/>
<dbReference type="Gene3D" id="3.30.465.10">
    <property type="match status" value="1"/>
</dbReference>
<dbReference type="PANTHER" id="PTHR43762:SF1">
    <property type="entry name" value="D-ARABINONO-1,4-LACTONE OXIDASE"/>
    <property type="match status" value="1"/>
</dbReference>
<name>A0A5E7PJC5_PSEFL</name>
<dbReference type="SUPFAM" id="SSF56176">
    <property type="entry name" value="FAD-binding/transporter-associated domain-like"/>
    <property type="match status" value="1"/>
</dbReference>
<keyword evidence="2 4" id="KW-0560">Oxidoreductase</keyword>
<dbReference type="InterPro" id="IPR016166">
    <property type="entry name" value="FAD-bd_PCMH"/>
</dbReference>
<dbReference type="AlphaFoldDB" id="A0A5E7PJC5"/>
<dbReference type="Gene3D" id="1.10.45.10">
    <property type="entry name" value="Vanillyl-alcohol Oxidase, Chain A, domain 4"/>
    <property type="match status" value="1"/>
</dbReference>
<dbReference type="PANTHER" id="PTHR43762">
    <property type="entry name" value="L-GULONOLACTONE OXIDASE"/>
    <property type="match status" value="1"/>
</dbReference>
<feature type="domain" description="FAD-binding PCMH-type" evidence="3">
    <location>
        <begin position="48"/>
        <end position="215"/>
    </location>
</feature>
<evidence type="ECO:0000256" key="2">
    <source>
        <dbReference type="ARBA" id="ARBA00023002"/>
    </source>
</evidence>
<dbReference type="Proteomes" id="UP000377224">
    <property type="component" value="Unassembled WGS sequence"/>
</dbReference>
<dbReference type="PIRSF" id="PIRSF000136">
    <property type="entry name" value="LGO_GLO"/>
    <property type="match status" value="1"/>
</dbReference>
<reference evidence="4 5" key="1">
    <citation type="submission" date="2019-09" db="EMBL/GenBank/DDBJ databases">
        <authorList>
            <person name="Chandra G."/>
            <person name="Truman W A."/>
        </authorList>
    </citation>
    <scope>NUCLEOTIDE SEQUENCE [LARGE SCALE GENOMIC DNA]</scope>
    <source>
        <strain evidence="4">PS896</strain>
    </source>
</reference>
<keyword evidence="1" id="KW-0274">FAD</keyword>
<dbReference type="Gene3D" id="3.30.43.10">
    <property type="entry name" value="Uridine Diphospho-n-acetylenolpyruvylglucosamine Reductase, domain 2"/>
    <property type="match status" value="1"/>
</dbReference>
<dbReference type="PROSITE" id="PS51387">
    <property type="entry name" value="FAD_PCMH"/>
    <property type="match status" value="1"/>
</dbReference>
<gene>
    <name evidence="4" type="ORF">PS896_05298</name>
</gene>
<protein>
    <submittedName>
        <fullName evidence="4">L-gulono-1,4-lactone dehydrogenase</fullName>
        <ecNumber evidence="4">1.1.2.-</ecNumber>
    </submittedName>
</protein>
<dbReference type="InterPro" id="IPR016169">
    <property type="entry name" value="FAD-bd_PCMH_sub2"/>
</dbReference>
<dbReference type="FunFam" id="3.30.70.2520:FF:000002">
    <property type="entry name" value="FAD-linked oxidoreductase"/>
    <property type="match status" value="1"/>
</dbReference>
<evidence type="ECO:0000256" key="1">
    <source>
        <dbReference type="ARBA" id="ARBA00022827"/>
    </source>
</evidence>
<dbReference type="InterPro" id="IPR036318">
    <property type="entry name" value="FAD-bd_PCMH-like_sf"/>
</dbReference>
<dbReference type="Pfam" id="PF01565">
    <property type="entry name" value="FAD_binding_4"/>
    <property type="match status" value="1"/>
</dbReference>
<dbReference type="InterPro" id="IPR010031">
    <property type="entry name" value="FAD_lactone_oxidase-like"/>
</dbReference>
<keyword evidence="1" id="KW-0285">Flavoprotein</keyword>
<dbReference type="InterPro" id="IPR006311">
    <property type="entry name" value="TAT_signal"/>
</dbReference>
<dbReference type="InterPro" id="IPR016171">
    <property type="entry name" value="Vanillyl_alc_oxidase_C-sub2"/>
</dbReference>
<dbReference type="NCBIfam" id="TIGR01679">
    <property type="entry name" value="bact_FAD_ox"/>
    <property type="match status" value="1"/>
</dbReference>
<evidence type="ECO:0000313" key="5">
    <source>
        <dbReference type="Proteomes" id="UP000377224"/>
    </source>
</evidence>
<dbReference type="InterPro" id="IPR007173">
    <property type="entry name" value="ALO_C"/>
</dbReference>
<organism evidence="4 5">
    <name type="scientific">Pseudomonas fluorescens</name>
    <dbReference type="NCBI Taxonomy" id="294"/>
    <lineage>
        <taxon>Bacteria</taxon>
        <taxon>Pseudomonadati</taxon>
        <taxon>Pseudomonadota</taxon>
        <taxon>Gammaproteobacteria</taxon>
        <taxon>Pseudomonadales</taxon>
        <taxon>Pseudomonadaceae</taxon>
        <taxon>Pseudomonas</taxon>
    </lineage>
</organism>
<dbReference type="GO" id="GO:0003885">
    <property type="term" value="F:D-arabinono-1,4-lactone oxidase activity"/>
    <property type="evidence" value="ECO:0007669"/>
    <property type="project" value="InterPro"/>
</dbReference>
<dbReference type="Pfam" id="PF04030">
    <property type="entry name" value="ALO"/>
    <property type="match status" value="1"/>
</dbReference>
<proteinExistence type="predicted"/>
<accession>A0A5E7PJC5</accession>
<dbReference type="Gene3D" id="3.30.70.2520">
    <property type="match status" value="1"/>
</dbReference>
<sequence>MTMDLTRRQLLQRASIVGAFSALASHPALGQLMRAPRLIPWRNWSGGQSCLPAARLAPKNLDELVTAIQQAQGKIRPVGSAHSFSALVPTDGTLLSLSYFNGLLNHDGKTLQAEFAAGTPMSRMGLPLKDIGQALQNMADIDYQTLAGAIATSTHGTGKNFQSYSAHVCGLQLVTANGEVLDCDSQRHPEVFNAARVSLGALGVATKIRLQNRPAYRLRERQWIAKTEELLEDLDRNTRENQHWEMLVVTHSDYALSIALNETDEPATPPIPPEEEGGNEFVTLIEKIDKYGSDFPDLRRTLLNSLRHLASFDDRIGDSFDIYANVRTVRFNEMEYSVPAEHGPACLREILKLIQDKDLRTWFPIEYRYVKADDIPLSMFEGRDSCSISVHQHYQMDHHNFFAAVEPIFWKYNGRPHWGKLHTLNAQTLQPLYPRWREFVDVRQALDPNGRFLNAHLSSILGMSL</sequence>
<dbReference type="PROSITE" id="PS51318">
    <property type="entry name" value="TAT"/>
    <property type="match status" value="1"/>
</dbReference>
<evidence type="ECO:0000259" key="3">
    <source>
        <dbReference type="PROSITE" id="PS51387"/>
    </source>
</evidence>
<evidence type="ECO:0000313" key="4">
    <source>
        <dbReference type="EMBL" id="VVP49674.1"/>
    </source>
</evidence>
<dbReference type="GO" id="GO:0071949">
    <property type="term" value="F:FAD binding"/>
    <property type="evidence" value="ECO:0007669"/>
    <property type="project" value="InterPro"/>
</dbReference>
<dbReference type="EMBL" id="CABVIN010000010">
    <property type="protein sequence ID" value="VVP49674.1"/>
    <property type="molecule type" value="Genomic_DNA"/>
</dbReference>
<dbReference type="InterPro" id="IPR016167">
    <property type="entry name" value="FAD-bd_PCMH_sub1"/>
</dbReference>
<dbReference type="InterPro" id="IPR006094">
    <property type="entry name" value="Oxid_FAD_bind_N"/>
</dbReference>